<gene>
    <name evidence="2" type="ORF">OSR52_17505</name>
</gene>
<dbReference type="RefSeq" id="WP_277901368.1">
    <property type="nucleotide sequence ID" value="NZ_JAPMUA010000008.1"/>
</dbReference>
<dbReference type="EMBL" id="JAPMUA010000008">
    <property type="protein sequence ID" value="MDG3587659.1"/>
    <property type="molecule type" value="Genomic_DNA"/>
</dbReference>
<evidence type="ECO:0000313" key="2">
    <source>
        <dbReference type="EMBL" id="MDG3587659.1"/>
    </source>
</evidence>
<feature type="transmembrane region" description="Helical" evidence="1">
    <location>
        <begin position="64"/>
        <end position="81"/>
    </location>
</feature>
<keyword evidence="1" id="KW-0812">Transmembrane</keyword>
<accession>A0ABT6FWM0</accession>
<feature type="transmembrane region" description="Helical" evidence="1">
    <location>
        <begin position="12"/>
        <end position="32"/>
    </location>
</feature>
<keyword evidence="1" id="KW-0472">Membrane</keyword>
<organism evidence="2 3">
    <name type="scientific">Galbibacter pacificus</name>
    <dbReference type="NCBI Taxonomy" id="2996052"/>
    <lineage>
        <taxon>Bacteria</taxon>
        <taxon>Pseudomonadati</taxon>
        <taxon>Bacteroidota</taxon>
        <taxon>Flavobacteriia</taxon>
        <taxon>Flavobacteriales</taxon>
        <taxon>Flavobacteriaceae</taxon>
        <taxon>Galbibacter</taxon>
    </lineage>
</organism>
<sequence length="90" mass="10432">MAKSNYKIKWYEHIVLGVISLLLSLAISFKWFSKIMGERSYSDLGSSKTSGLVYAVAKLESSNWRFLLVALFLFMAWTYFVKGYKQSKMK</sequence>
<evidence type="ECO:0000256" key="1">
    <source>
        <dbReference type="SAM" id="Phobius"/>
    </source>
</evidence>
<proteinExistence type="predicted"/>
<protein>
    <submittedName>
        <fullName evidence="2">Uncharacterized protein</fullName>
    </submittedName>
</protein>
<keyword evidence="3" id="KW-1185">Reference proteome</keyword>
<keyword evidence="1" id="KW-1133">Transmembrane helix</keyword>
<reference evidence="2" key="1">
    <citation type="submission" date="2022-11" db="EMBL/GenBank/DDBJ databases">
        <title>High-quality draft genome sequence of Galbibacter sp. strain CMA-7.</title>
        <authorList>
            <person name="Wei L."/>
            <person name="Dong C."/>
            <person name="Shao Z."/>
        </authorList>
    </citation>
    <scope>NUCLEOTIDE SEQUENCE</scope>
    <source>
        <strain evidence="2">CMA-7</strain>
    </source>
</reference>
<dbReference type="Proteomes" id="UP001153642">
    <property type="component" value="Unassembled WGS sequence"/>
</dbReference>
<name>A0ABT6FWM0_9FLAO</name>
<evidence type="ECO:0000313" key="3">
    <source>
        <dbReference type="Proteomes" id="UP001153642"/>
    </source>
</evidence>
<comment type="caution">
    <text evidence="2">The sequence shown here is derived from an EMBL/GenBank/DDBJ whole genome shotgun (WGS) entry which is preliminary data.</text>
</comment>